<dbReference type="Gene3D" id="3.30.750.44">
    <property type="match status" value="1"/>
</dbReference>
<accession>A0A1J5R6R6</accession>
<dbReference type="InterPro" id="IPR029045">
    <property type="entry name" value="ClpP/crotonase-like_dom_sf"/>
</dbReference>
<dbReference type="Pfam" id="PF13180">
    <property type="entry name" value="PDZ_2"/>
    <property type="match status" value="1"/>
</dbReference>
<organism evidence="6">
    <name type="scientific">mine drainage metagenome</name>
    <dbReference type="NCBI Taxonomy" id="410659"/>
    <lineage>
        <taxon>unclassified sequences</taxon>
        <taxon>metagenomes</taxon>
        <taxon>ecological metagenomes</taxon>
    </lineage>
</organism>
<proteinExistence type="inferred from homology"/>
<dbReference type="EMBL" id="MLJW01000667">
    <property type="protein sequence ID" value="OIQ83845.1"/>
    <property type="molecule type" value="Genomic_DNA"/>
</dbReference>
<dbReference type="GO" id="GO:0030288">
    <property type="term" value="C:outer membrane-bounded periplasmic space"/>
    <property type="evidence" value="ECO:0007669"/>
    <property type="project" value="TreeGrafter"/>
</dbReference>
<dbReference type="PANTHER" id="PTHR32060">
    <property type="entry name" value="TAIL-SPECIFIC PROTEASE"/>
    <property type="match status" value="1"/>
</dbReference>
<sequence length="462" mass="49863">MRAKFEKFGLIGLGALLGIMLSLNYSAIADKDTKAQQLPLEDLRSFAEIFGKIKSDYVEPVTDKKLIEGAINGMLSSLDPHSAYLDVDAFKELQDGTQGEFGGLGIEVGMEDGFIKVVSPIEDTPAFRAGLKSGDLIIKLDETPVKGLSLNEAVKLMRGKPDTKIVLTVLRKAENKPLIFTLTRAVIKVQSVKYKLVEPGYAYARITQFQERTGEDLAHALKAMHDENKGELKGMILDLRNNPGGLLNSAVGVSAEFLPKGDLVVYTEGRIEDAKMRLTANPENYVRGKDDYVKGVPAELKTVPMVVLINGGSASASEIVSGALQDHQRAVIMGTQSFGKGSVQTILPMNNGSAIKLTTARYFTPNGRSIQAKGIVPDIQVEEGPANSFDQALNLREVDLTHHLSNPKDGGAPAEQPAKVIAAPEKNGDSEKAAPIELGTGSDYQFTQALNLLKGLHILQKK</sequence>
<dbReference type="GO" id="GO:0004252">
    <property type="term" value="F:serine-type endopeptidase activity"/>
    <property type="evidence" value="ECO:0007669"/>
    <property type="project" value="UniProtKB-EC"/>
</dbReference>
<dbReference type="EC" id="3.4.21.102" evidence="6"/>
<evidence type="ECO:0000256" key="1">
    <source>
        <dbReference type="ARBA" id="ARBA00009179"/>
    </source>
</evidence>
<dbReference type="CDD" id="cd07560">
    <property type="entry name" value="Peptidase_S41_CPP"/>
    <property type="match status" value="1"/>
</dbReference>
<keyword evidence="3 6" id="KW-0378">Hydrolase</keyword>
<dbReference type="NCBIfam" id="TIGR00225">
    <property type="entry name" value="prc"/>
    <property type="match status" value="1"/>
</dbReference>
<dbReference type="PROSITE" id="PS50106">
    <property type="entry name" value="PDZ"/>
    <property type="match status" value="1"/>
</dbReference>
<dbReference type="SMART" id="SM00245">
    <property type="entry name" value="TSPc"/>
    <property type="match status" value="1"/>
</dbReference>
<dbReference type="CDD" id="cd06782">
    <property type="entry name" value="cpPDZ_CPP-like"/>
    <property type="match status" value="1"/>
</dbReference>
<dbReference type="SMART" id="SM00228">
    <property type="entry name" value="PDZ"/>
    <property type="match status" value="1"/>
</dbReference>
<keyword evidence="2 6" id="KW-0645">Protease</keyword>
<dbReference type="InterPro" id="IPR036034">
    <property type="entry name" value="PDZ_sf"/>
</dbReference>
<name>A0A1J5R6R6_9ZZZZ</name>
<reference evidence="6" key="1">
    <citation type="submission" date="2016-10" db="EMBL/GenBank/DDBJ databases">
        <title>Sequence of Gallionella enrichment culture.</title>
        <authorList>
            <person name="Poehlein A."/>
            <person name="Muehling M."/>
            <person name="Daniel R."/>
        </authorList>
    </citation>
    <scope>NUCLEOTIDE SEQUENCE</scope>
</reference>
<evidence type="ECO:0000256" key="2">
    <source>
        <dbReference type="ARBA" id="ARBA00022670"/>
    </source>
</evidence>
<dbReference type="AlphaFoldDB" id="A0A1J5R6R6"/>
<protein>
    <submittedName>
        <fullName evidence="6">Carboxy-terminal processing protease CtpB</fullName>
        <ecNumber evidence="6">3.4.21.102</ecNumber>
    </submittedName>
</protein>
<evidence type="ECO:0000256" key="3">
    <source>
        <dbReference type="ARBA" id="ARBA00022801"/>
    </source>
</evidence>
<dbReference type="InterPro" id="IPR001478">
    <property type="entry name" value="PDZ"/>
</dbReference>
<dbReference type="SUPFAM" id="SSF50156">
    <property type="entry name" value="PDZ domain-like"/>
    <property type="match status" value="1"/>
</dbReference>
<dbReference type="SUPFAM" id="SSF52096">
    <property type="entry name" value="ClpP/crotonase"/>
    <property type="match status" value="1"/>
</dbReference>
<comment type="similarity">
    <text evidence="1">Belongs to the peptidase S41A family.</text>
</comment>
<dbReference type="InterPro" id="IPR005151">
    <property type="entry name" value="Tail-specific_protease"/>
</dbReference>
<dbReference type="InterPro" id="IPR055210">
    <property type="entry name" value="CtpA/B_N"/>
</dbReference>
<dbReference type="FunFam" id="2.30.42.10:FF:000063">
    <property type="entry name" value="Peptidase, S41 family"/>
    <property type="match status" value="1"/>
</dbReference>
<dbReference type="PANTHER" id="PTHR32060:SF30">
    <property type="entry name" value="CARBOXY-TERMINAL PROCESSING PROTEASE CTPA"/>
    <property type="match status" value="1"/>
</dbReference>
<feature type="domain" description="PDZ" evidence="5">
    <location>
        <begin position="90"/>
        <end position="172"/>
    </location>
</feature>
<dbReference type="Pfam" id="PF22694">
    <property type="entry name" value="CtpB_N-like"/>
    <property type="match status" value="1"/>
</dbReference>
<comment type="caution">
    <text evidence="6">The sequence shown here is derived from an EMBL/GenBank/DDBJ whole genome shotgun (WGS) entry which is preliminary data.</text>
</comment>
<evidence type="ECO:0000313" key="6">
    <source>
        <dbReference type="EMBL" id="OIQ83845.1"/>
    </source>
</evidence>
<dbReference type="Gene3D" id="3.90.226.10">
    <property type="entry name" value="2-enoyl-CoA Hydratase, Chain A, domain 1"/>
    <property type="match status" value="1"/>
</dbReference>
<gene>
    <name evidence="6" type="primary">ctpB_6</name>
    <name evidence="6" type="ORF">GALL_343380</name>
</gene>
<evidence type="ECO:0000259" key="5">
    <source>
        <dbReference type="PROSITE" id="PS50106"/>
    </source>
</evidence>
<dbReference type="InterPro" id="IPR004447">
    <property type="entry name" value="Peptidase_S41A"/>
</dbReference>
<dbReference type="FunFam" id="3.90.226.10:FF:000029">
    <property type="entry name" value="Peptidase, S41 family"/>
    <property type="match status" value="1"/>
</dbReference>
<dbReference type="Pfam" id="PF03572">
    <property type="entry name" value="Peptidase_S41"/>
    <property type="match status" value="1"/>
</dbReference>
<keyword evidence="4" id="KW-0720">Serine protease</keyword>
<dbReference type="GO" id="GO:0007165">
    <property type="term" value="P:signal transduction"/>
    <property type="evidence" value="ECO:0007669"/>
    <property type="project" value="TreeGrafter"/>
</dbReference>
<dbReference type="GO" id="GO:0006508">
    <property type="term" value="P:proteolysis"/>
    <property type="evidence" value="ECO:0007669"/>
    <property type="project" value="UniProtKB-KW"/>
</dbReference>
<evidence type="ECO:0000256" key="4">
    <source>
        <dbReference type="ARBA" id="ARBA00022825"/>
    </source>
</evidence>
<dbReference type="Gene3D" id="2.30.42.10">
    <property type="match status" value="1"/>
</dbReference>